<proteinExistence type="inferred from homology"/>
<evidence type="ECO:0000256" key="6">
    <source>
        <dbReference type="ARBA" id="ARBA00023002"/>
    </source>
</evidence>
<comment type="similarity">
    <text evidence="1 10">Belongs to the ribonucleoside diphosphate reductase large chain family.</text>
</comment>
<gene>
    <name evidence="12" type="ORF">J2S49_001059</name>
</gene>
<dbReference type="Proteomes" id="UP001235966">
    <property type="component" value="Unassembled WGS sequence"/>
</dbReference>
<dbReference type="InterPro" id="IPR013509">
    <property type="entry name" value="RNR_lsu_N"/>
</dbReference>
<evidence type="ECO:0000313" key="13">
    <source>
        <dbReference type="Proteomes" id="UP001235966"/>
    </source>
</evidence>
<dbReference type="PROSITE" id="PS00089">
    <property type="entry name" value="RIBORED_LARGE"/>
    <property type="match status" value="1"/>
</dbReference>
<evidence type="ECO:0000256" key="1">
    <source>
        <dbReference type="ARBA" id="ARBA00010406"/>
    </source>
</evidence>
<evidence type="ECO:0000256" key="2">
    <source>
        <dbReference type="ARBA" id="ARBA00012274"/>
    </source>
</evidence>
<evidence type="ECO:0000256" key="9">
    <source>
        <dbReference type="ARBA" id="ARBA00047754"/>
    </source>
</evidence>
<keyword evidence="8" id="KW-1015">Disulfide bond</keyword>
<evidence type="ECO:0000256" key="8">
    <source>
        <dbReference type="ARBA" id="ARBA00023157"/>
    </source>
</evidence>
<dbReference type="Pfam" id="PF08343">
    <property type="entry name" value="RNR_N"/>
    <property type="match status" value="1"/>
</dbReference>
<accession>A0ABT9NBA3</accession>
<keyword evidence="7 10" id="KW-0215">Deoxyribonucleotide synthesis</keyword>
<dbReference type="Pfam" id="PF02867">
    <property type="entry name" value="Ribonuc_red_lgC"/>
    <property type="match status" value="1"/>
</dbReference>
<evidence type="ECO:0000256" key="5">
    <source>
        <dbReference type="ARBA" id="ARBA00022840"/>
    </source>
</evidence>
<dbReference type="EC" id="1.17.4.1" evidence="2 10"/>
<dbReference type="PANTHER" id="PTHR11573">
    <property type="entry name" value="RIBONUCLEOSIDE-DIPHOSPHATE REDUCTASE LARGE CHAIN"/>
    <property type="match status" value="1"/>
</dbReference>
<sequence>MDYHSLNAQLNLYAPDGSIQFGADLQATEAYMAEHVEPRRRHFASVAERLAYLVAEGYYEEEVLAQYSPEFLEQIYAEAAAMDFHFSSFLGAFKFHTSYALKSFDGAEYLENFEERTVMVALALAAGDADGALTLMREIVSGRFQPATPTFLNAGKVARGELVSCFLLRIEDNMESIARGINSALQLSKRGGGVALNLTNLREQGAPIKRIQNQSSGVNPVMKLLEDSFSYANQLGARQGAGAVYLHAHHPDILRFLDTKRENADEKIRIKTLSLGVVIPDITFELAKANEPMYLFSPYDVERVYGVPMTEISVSEKYREMVADDRIRKYTIDARHFFQTLAEIQFESGYPYIVFEDTVNRANPIDGRISMSNLCSEILQVSEASELNADLSYEHVGKDISCNLGSLNIAKAMDAKDLGRTVETAIRALTAVSDQTSIDSVPSIKRGNAGSHAIGLGQMNLHGYLGRERIFYGSPEALDFTNIYFYTVAYHAIRASMLIAKERGETFEGFERSDYANGSFFDKYIEREWVPETQRVCELFAGHHIPTQDDWRQLRSDVAEHGMYNQNLQAVPPTGSISYINHSTSSIHPIASKIEIRKEGKLGRVYYPAAYMTNENLEYFQDAYEIGPRAIIDTYAVATQHVDQGLSLTLFYPDTVSTRDVNKNYIYAWRKGIKSLYYMRIRQAALEGTEVEGCVSCML</sequence>
<name>A0ABT9NBA3_9ACTO</name>
<dbReference type="CDD" id="cd01679">
    <property type="entry name" value="RNR_I"/>
    <property type="match status" value="1"/>
</dbReference>
<evidence type="ECO:0000256" key="7">
    <source>
        <dbReference type="ARBA" id="ARBA00023116"/>
    </source>
</evidence>
<dbReference type="InterPro" id="IPR008926">
    <property type="entry name" value="RNR_R1-su_N"/>
</dbReference>
<dbReference type="NCBIfam" id="TIGR04170">
    <property type="entry name" value="RNR_1b_NrdE"/>
    <property type="match status" value="1"/>
</dbReference>
<dbReference type="RefSeq" id="WP_278058571.1">
    <property type="nucleotide sequence ID" value="NZ_CP121247.1"/>
</dbReference>
<dbReference type="Pfam" id="PF00317">
    <property type="entry name" value="Ribonuc_red_lgN"/>
    <property type="match status" value="1"/>
</dbReference>
<dbReference type="Gene3D" id="3.20.70.20">
    <property type="match status" value="1"/>
</dbReference>
<comment type="catalytic activity">
    <reaction evidence="9 10">
        <text>a 2'-deoxyribonucleoside 5'-diphosphate + [thioredoxin]-disulfide + H2O = a ribonucleoside 5'-diphosphate + [thioredoxin]-dithiol</text>
        <dbReference type="Rhea" id="RHEA:23252"/>
        <dbReference type="Rhea" id="RHEA-COMP:10698"/>
        <dbReference type="Rhea" id="RHEA-COMP:10700"/>
        <dbReference type="ChEBI" id="CHEBI:15377"/>
        <dbReference type="ChEBI" id="CHEBI:29950"/>
        <dbReference type="ChEBI" id="CHEBI:50058"/>
        <dbReference type="ChEBI" id="CHEBI:57930"/>
        <dbReference type="ChEBI" id="CHEBI:73316"/>
        <dbReference type="EC" id="1.17.4.1"/>
    </reaction>
</comment>
<dbReference type="EMBL" id="JAUSQW010000001">
    <property type="protein sequence ID" value="MDP9800983.1"/>
    <property type="molecule type" value="Genomic_DNA"/>
</dbReference>
<dbReference type="InterPro" id="IPR026459">
    <property type="entry name" value="RNR_1b_NrdE"/>
</dbReference>
<protein>
    <recommendedName>
        <fullName evidence="2 10">Ribonucleoside-diphosphate reductase</fullName>
        <ecNumber evidence="2 10">1.17.4.1</ecNumber>
    </recommendedName>
</protein>
<dbReference type="PRINTS" id="PR01183">
    <property type="entry name" value="RIBORDTASEM1"/>
</dbReference>
<keyword evidence="13" id="KW-1185">Reference proteome</keyword>
<evidence type="ECO:0000313" key="12">
    <source>
        <dbReference type="EMBL" id="MDP9800983.1"/>
    </source>
</evidence>
<dbReference type="Gene3D" id="1.10.1650.20">
    <property type="match status" value="1"/>
</dbReference>
<dbReference type="InterPro" id="IPR000788">
    <property type="entry name" value="RNR_lg_C"/>
</dbReference>
<comment type="caution">
    <text evidence="12">The sequence shown here is derived from an EMBL/GenBank/DDBJ whole genome shotgun (WGS) entry which is preliminary data.</text>
</comment>
<comment type="function">
    <text evidence="10">Provides the precursors necessary for DNA synthesis. Catalyzes the biosynthesis of deoxyribonucleotides from the corresponding ribonucleotides.</text>
</comment>
<keyword evidence="4" id="KW-0547">Nucleotide-binding</keyword>
<organism evidence="12 13">
    <name type="scientific">Arcanobacterium wilhelmae</name>
    <dbReference type="NCBI Taxonomy" id="1803177"/>
    <lineage>
        <taxon>Bacteria</taxon>
        <taxon>Bacillati</taxon>
        <taxon>Actinomycetota</taxon>
        <taxon>Actinomycetes</taxon>
        <taxon>Actinomycetales</taxon>
        <taxon>Actinomycetaceae</taxon>
        <taxon>Arcanobacterium</taxon>
    </lineage>
</organism>
<dbReference type="InterPro" id="IPR013554">
    <property type="entry name" value="RNR_N"/>
</dbReference>
<dbReference type="GO" id="GO:0004748">
    <property type="term" value="F:ribonucleoside-diphosphate reductase activity, thioredoxin disulfide as acceptor"/>
    <property type="evidence" value="ECO:0007669"/>
    <property type="project" value="UniProtKB-EC"/>
</dbReference>
<keyword evidence="5" id="KW-0067">ATP-binding</keyword>
<evidence type="ECO:0000256" key="10">
    <source>
        <dbReference type="RuleBase" id="RU003410"/>
    </source>
</evidence>
<dbReference type="NCBIfam" id="TIGR02506">
    <property type="entry name" value="NrdE_NrdA"/>
    <property type="match status" value="1"/>
</dbReference>
<evidence type="ECO:0000256" key="3">
    <source>
        <dbReference type="ARBA" id="ARBA00022533"/>
    </source>
</evidence>
<keyword evidence="6 10" id="KW-0560">Oxidoreductase</keyword>
<keyword evidence="3" id="KW-0021">Allosteric enzyme</keyword>
<reference evidence="12 13" key="1">
    <citation type="submission" date="2023-07" db="EMBL/GenBank/DDBJ databases">
        <title>Sequencing the genomes of 1000 actinobacteria strains.</title>
        <authorList>
            <person name="Klenk H.-P."/>
        </authorList>
    </citation>
    <scope>NUCLEOTIDE SEQUENCE [LARGE SCALE GENOMIC DNA]</scope>
    <source>
        <strain evidence="12 13">DSM 102162</strain>
    </source>
</reference>
<dbReference type="InterPro" id="IPR013346">
    <property type="entry name" value="NrdE_NrdA_C"/>
</dbReference>
<dbReference type="SUPFAM" id="SSF51998">
    <property type="entry name" value="PFL-like glycyl radical enzymes"/>
    <property type="match status" value="1"/>
</dbReference>
<dbReference type="InterPro" id="IPR039718">
    <property type="entry name" value="Rrm1"/>
</dbReference>
<evidence type="ECO:0000256" key="4">
    <source>
        <dbReference type="ARBA" id="ARBA00022741"/>
    </source>
</evidence>
<dbReference type="PANTHER" id="PTHR11573:SF30">
    <property type="entry name" value="RIBONUCLEOSIDE-DIPHOSPHATE REDUCTASE 2 SUBUNIT ALPHA"/>
    <property type="match status" value="1"/>
</dbReference>
<feature type="domain" description="Ribonucleotide reductase large subunit" evidence="11">
    <location>
        <begin position="551"/>
        <end position="573"/>
    </location>
</feature>
<evidence type="ECO:0000259" key="11">
    <source>
        <dbReference type="PROSITE" id="PS00089"/>
    </source>
</evidence>
<dbReference type="SUPFAM" id="SSF48168">
    <property type="entry name" value="R1 subunit of ribonucleotide reductase, N-terminal domain"/>
    <property type="match status" value="1"/>
</dbReference>